<dbReference type="AlphaFoldDB" id="A0A2P4YMV7"/>
<comment type="caution">
    <text evidence="1">The sequence shown here is derived from an EMBL/GenBank/DDBJ whole genome shotgun (WGS) entry which is preliminary data.</text>
</comment>
<organism evidence="1 2">
    <name type="scientific">Phytophthora palmivora</name>
    <dbReference type="NCBI Taxonomy" id="4796"/>
    <lineage>
        <taxon>Eukaryota</taxon>
        <taxon>Sar</taxon>
        <taxon>Stramenopiles</taxon>
        <taxon>Oomycota</taxon>
        <taxon>Peronosporomycetes</taxon>
        <taxon>Peronosporales</taxon>
        <taxon>Peronosporaceae</taxon>
        <taxon>Phytophthora</taxon>
    </lineage>
</organism>
<accession>A0A2P4YMV7</accession>
<proteinExistence type="predicted"/>
<evidence type="ECO:0000313" key="2">
    <source>
        <dbReference type="Proteomes" id="UP000237271"/>
    </source>
</evidence>
<evidence type="ECO:0000313" key="1">
    <source>
        <dbReference type="EMBL" id="POM79142.1"/>
    </source>
</evidence>
<gene>
    <name evidence="1" type="ORF">PHPALM_3248</name>
</gene>
<dbReference type="OrthoDB" id="124764at2759"/>
<protein>
    <submittedName>
        <fullName evidence="1">Transposase</fullName>
    </submittedName>
</protein>
<name>A0A2P4YMV7_9STRA</name>
<sequence>MQGVDRLDQIRGRFSTADGHSFKKWFKKLGLALVDVARANAFLTRKLALGLGSDRDPHRDFIVQLVTELFNGKWKGAPSEQNMLFTDGGSLGATQSQQPVSAVWTLGDDGVVDASASAKTAKSPIFAFYTAWRCAKLSTQKASQRPSCVRTCLGHAGTNIIGFTCQGIYSQAKVRFARARIFTN</sequence>
<dbReference type="EMBL" id="NCKW01001835">
    <property type="protein sequence ID" value="POM79142.1"/>
    <property type="molecule type" value="Genomic_DNA"/>
</dbReference>
<reference evidence="1 2" key="1">
    <citation type="journal article" date="2017" name="Genome Biol. Evol.">
        <title>Phytophthora megakarya and P. palmivora, closely related causal agents of cacao black pod rot, underwent increases in genome sizes and gene numbers by different mechanisms.</title>
        <authorList>
            <person name="Ali S.S."/>
            <person name="Shao J."/>
            <person name="Lary D.J."/>
            <person name="Kronmiller B."/>
            <person name="Shen D."/>
            <person name="Strem M.D."/>
            <person name="Amoako-Attah I."/>
            <person name="Akrofi A.Y."/>
            <person name="Begoude B.A."/>
            <person name="Ten Hoopen G.M."/>
            <person name="Coulibaly K."/>
            <person name="Kebe B.I."/>
            <person name="Melnick R.L."/>
            <person name="Guiltinan M.J."/>
            <person name="Tyler B.M."/>
            <person name="Meinhardt L.W."/>
            <person name="Bailey B.A."/>
        </authorList>
    </citation>
    <scope>NUCLEOTIDE SEQUENCE [LARGE SCALE GENOMIC DNA]</scope>
    <source>
        <strain evidence="2">sbr112.9</strain>
    </source>
</reference>
<dbReference type="Proteomes" id="UP000237271">
    <property type="component" value="Unassembled WGS sequence"/>
</dbReference>
<keyword evidence="2" id="KW-1185">Reference proteome</keyword>